<dbReference type="AlphaFoldDB" id="A0A6I1FGS5"/>
<keyword evidence="2" id="KW-1185">Reference proteome</keyword>
<dbReference type="RefSeq" id="WP_152150386.1">
    <property type="nucleotide sequence ID" value="NZ_WEIO01000003.1"/>
</dbReference>
<evidence type="ECO:0008006" key="3">
    <source>
        <dbReference type="Google" id="ProtNLM"/>
    </source>
</evidence>
<reference evidence="1 2" key="1">
    <citation type="submission" date="2019-10" db="EMBL/GenBank/DDBJ databases">
        <title>Bacillus aerolatum sp. nov., isolated from bioaerosol of sport playgrounds.</title>
        <authorList>
            <person name="Chen P."/>
            <person name="Zhang G."/>
        </authorList>
    </citation>
    <scope>NUCLEOTIDE SEQUENCE [LARGE SCALE GENOMIC DNA]</scope>
    <source>
        <strain evidence="1 2">CX253</strain>
    </source>
</reference>
<dbReference type="Proteomes" id="UP000429595">
    <property type="component" value="Unassembled WGS sequence"/>
</dbReference>
<evidence type="ECO:0000313" key="2">
    <source>
        <dbReference type="Proteomes" id="UP000429595"/>
    </source>
</evidence>
<evidence type="ECO:0000313" key="1">
    <source>
        <dbReference type="EMBL" id="KAB7707422.1"/>
    </source>
</evidence>
<gene>
    <name evidence="1" type="ORF">F9802_06625</name>
</gene>
<proteinExistence type="predicted"/>
<dbReference type="EMBL" id="WEIO01000003">
    <property type="protein sequence ID" value="KAB7707422.1"/>
    <property type="molecule type" value="Genomic_DNA"/>
</dbReference>
<name>A0A6I1FGS5_9BACI</name>
<organism evidence="1 2">
    <name type="scientific">Bacillus aerolatus</name>
    <dbReference type="NCBI Taxonomy" id="2653354"/>
    <lineage>
        <taxon>Bacteria</taxon>
        <taxon>Bacillati</taxon>
        <taxon>Bacillota</taxon>
        <taxon>Bacilli</taxon>
        <taxon>Bacillales</taxon>
        <taxon>Bacillaceae</taxon>
        <taxon>Bacillus</taxon>
    </lineage>
</organism>
<comment type="caution">
    <text evidence="1">The sequence shown here is derived from an EMBL/GenBank/DDBJ whole genome shotgun (WGS) entry which is preliminary data.</text>
</comment>
<protein>
    <recommendedName>
        <fullName evidence="3">GNAT family N-acetyltransferase</fullName>
    </recommendedName>
</protein>
<dbReference type="Gene3D" id="3.40.630.30">
    <property type="match status" value="1"/>
</dbReference>
<sequence length="186" mass="22055">MYKIVENLEEANVFNQIWMECWLEKGFEFEFSKGLTELLLIKNQNNMNVGTIEVKSYNLKEKNNINQVFPFYKLKTIQQYVDQTAELDKAAILKEHRGENLDRLITSLAHFAEQKEIKYCVALLEGVFCKALRRVYKMPMEVVGEKIFYKGDYVIPAIIHIEKLYKDKKDYSWLMKQWPGLQLLEV</sequence>
<accession>A0A6I1FGS5</accession>